<dbReference type="NCBIfam" id="TIGR00229">
    <property type="entry name" value="sensory_box"/>
    <property type="match status" value="1"/>
</dbReference>
<dbReference type="SMART" id="SM00388">
    <property type="entry name" value="HisKA"/>
    <property type="match status" value="1"/>
</dbReference>
<organism evidence="18 19">
    <name type="scientific">Candidatus Sulfobium mesophilum</name>
    <dbReference type="NCBI Taxonomy" id="2016548"/>
    <lineage>
        <taxon>Bacteria</taxon>
        <taxon>Pseudomonadati</taxon>
        <taxon>Nitrospirota</taxon>
        <taxon>Nitrospiria</taxon>
        <taxon>Nitrospirales</taxon>
        <taxon>Nitrospiraceae</taxon>
        <taxon>Candidatus Sulfobium</taxon>
    </lineage>
</organism>
<evidence type="ECO:0000256" key="15">
    <source>
        <dbReference type="SAM" id="Phobius"/>
    </source>
</evidence>
<dbReference type="InterPro" id="IPR001734">
    <property type="entry name" value="Na/solute_symporter"/>
</dbReference>
<proteinExistence type="inferred from homology"/>
<dbReference type="PROSITE" id="PS50112">
    <property type="entry name" value="PAS"/>
    <property type="match status" value="1"/>
</dbReference>
<dbReference type="PRINTS" id="PR00344">
    <property type="entry name" value="BCTRLSENSOR"/>
</dbReference>
<dbReference type="InterPro" id="IPR005467">
    <property type="entry name" value="His_kinase_dom"/>
</dbReference>
<dbReference type="Pfam" id="PF00474">
    <property type="entry name" value="SSF"/>
    <property type="match status" value="1"/>
</dbReference>
<dbReference type="InterPro" id="IPR000014">
    <property type="entry name" value="PAS"/>
</dbReference>
<evidence type="ECO:0000259" key="17">
    <source>
        <dbReference type="PROSITE" id="PS50112"/>
    </source>
</evidence>
<name>A0A2U3QFW8_9BACT</name>
<evidence type="ECO:0000256" key="6">
    <source>
        <dbReference type="ARBA" id="ARBA00022679"/>
    </source>
</evidence>
<feature type="transmembrane region" description="Helical" evidence="15">
    <location>
        <begin position="404"/>
        <end position="425"/>
    </location>
</feature>
<dbReference type="Gene3D" id="1.10.287.130">
    <property type="match status" value="1"/>
</dbReference>
<evidence type="ECO:0000256" key="10">
    <source>
        <dbReference type="ARBA" id="ARBA00022840"/>
    </source>
</evidence>
<keyword evidence="11 15" id="KW-1133">Transmembrane helix</keyword>
<dbReference type="EC" id="2.7.13.3" evidence="4"/>
<evidence type="ECO:0000256" key="14">
    <source>
        <dbReference type="SAM" id="MobiDB-lite"/>
    </source>
</evidence>
<dbReference type="PANTHER" id="PTHR43065:SF10">
    <property type="entry name" value="PEROXIDE STRESS-ACTIVATED HISTIDINE KINASE MAK3"/>
    <property type="match status" value="1"/>
</dbReference>
<dbReference type="PANTHER" id="PTHR43065">
    <property type="entry name" value="SENSOR HISTIDINE KINASE"/>
    <property type="match status" value="1"/>
</dbReference>
<dbReference type="InterPro" id="IPR038377">
    <property type="entry name" value="Na/Glc_symporter_sf"/>
</dbReference>
<evidence type="ECO:0000256" key="9">
    <source>
        <dbReference type="ARBA" id="ARBA00022777"/>
    </source>
</evidence>
<evidence type="ECO:0000256" key="13">
    <source>
        <dbReference type="ARBA" id="ARBA00023136"/>
    </source>
</evidence>
<dbReference type="SMART" id="SM00091">
    <property type="entry name" value="PAS"/>
    <property type="match status" value="1"/>
</dbReference>
<dbReference type="InterPro" id="IPR036097">
    <property type="entry name" value="HisK_dim/P_sf"/>
</dbReference>
<dbReference type="SUPFAM" id="SSF47384">
    <property type="entry name" value="Homodimeric domain of signal transducing histidine kinase"/>
    <property type="match status" value="1"/>
</dbReference>
<dbReference type="Gene3D" id="1.20.1730.10">
    <property type="entry name" value="Sodium/glucose cotransporter"/>
    <property type="match status" value="1"/>
</dbReference>
<dbReference type="PROSITE" id="PS50283">
    <property type="entry name" value="NA_SOLUT_SYMP_3"/>
    <property type="match status" value="1"/>
</dbReference>
<evidence type="ECO:0000256" key="11">
    <source>
        <dbReference type="ARBA" id="ARBA00022989"/>
    </source>
</evidence>
<dbReference type="SMART" id="SM00387">
    <property type="entry name" value="HATPase_c"/>
    <property type="match status" value="1"/>
</dbReference>
<accession>A0A2U3QFW8</accession>
<evidence type="ECO:0000256" key="12">
    <source>
        <dbReference type="ARBA" id="ARBA00023012"/>
    </source>
</evidence>
<keyword evidence="5" id="KW-0597">Phosphoprotein</keyword>
<keyword evidence="12" id="KW-0902">Two-component regulatory system</keyword>
<protein>
    <recommendedName>
        <fullName evidence="4">histidine kinase</fullName>
        <ecNumber evidence="4">2.7.13.3</ecNumber>
    </recommendedName>
</protein>
<dbReference type="InterPro" id="IPR036890">
    <property type="entry name" value="HATPase_C_sf"/>
</dbReference>
<feature type="transmembrane region" description="Helical" evidence="15">
    <location>
        <begin position="37"/>
        <end position="56"/>
    </location>
</feature>
<feature type="transmembrane region" description="Helical" evidence="15">
    <location>
        <begin position="114"/>
        <end position="136"/>
    </location>
</feature>
<sequence length="1002" mass="111402">MFKGWLLFTFILGYLSLLFLIAYYADRREKTGRSIVSNPYVYALSMAVYCTSWTFYGSVGKAATSGLSFLTIYLGPTLMASLWLVILRKIIIIAKENRITTIADFIGSRYGNSILLSALVAIVAVVGITPYLGLQIKAIIKTFTILAGETKGSAEAGWFITLILGIFAIIFGARRLDSSERHEGLIFAIAFESIVKLLAFLVVGVFVTYGMFGGFSDIFARIQDSEYSELLYLGSAVSYKEWGSLLFLSMMAIMFLPRQFHVAVVENSDVSHVSKAMWLFPLYLFLINIFVIPVAFGGLLLGGGQADADNFVLTIPLGQNAYPVALIAFIGGFSAATGMVIVESLALSTMVMNNLVMPAIYRFNEMRGFPAIILNLKRVIILVCVFLGYFFAVSIGEFYSLVDIGLKSFEAVTIFAPAIILGLFWKRGNKNGATIGIIAGFAVWFYTLLMPALLKSGMLTEKGFFGYLLHSEILNPHALFGVEGFDKWSHSLFWGLFFNLAFYIGFSIFTRQTEEEQKQSLLFVESYSPKMLPSKGNYSIQQITDVLGQYVGRRESREIVEQFIARNSIRRESISRQELIRLKDEAERVLSGALGSAIATIIFEDKLTLTESERGELSTSIKQITETLRLSRQELAEANRNLAYLKEFSENIIESAPLGIVTIDSALLVRYWNKEIVNMTGIKKGEAFNRPINKLMPWVPGEVFLHSEQGEMTVQNPAMQTLKINISPLKDPSGGFVVILEDITEKKKMEEQLFQASKLASIGKLTAGISHEIGNPLASISSLVQEIRSLRGETFSQVPYRDGETPVSENNHGNGDGEDSLFLEESLRTINNHIERIAKIVRSLGDFARTSSREKIKSNVSEILDRTVNLVRYDKRFKNVRLVSNIEPIPELMINADRMQQVFLNLMLNAIDAMPSGGTLTVSMKRRGDSVEIVFSDTGVGIDEVIIDRIFDPFFTTKPFGKGTGLGLSMCYGIIREHNGTISVKSKKGEGTTFTINLPVEE</sequence>
<feature type="transmembrane region" description="Helical" evidence="15">
    <location>
        <begin position="432"/>
        <end position="454"/>
    </location>
</feature>
<feature type="transmembrane region" description="Helical" evidence="15">
    <location>
        <begin position="232"/>
        <end position="256"/>
    </location>
</feature>
<evidence type="ECO:0000313" key="18">
    <source>
        <dbReference type="EMBL" id="SPQ00250.1"/>
    </source>
</evidence>
<dbReference type="OrthoDB" id="9777714at2"/>
<dbReference type="InterPro" id="IPR004358">
    <property type="entry name" value="Sig_transdc_His_kin-like_C"/>
</dbReference>
<comment type="catalytic activity">
    <reaction evidence="1">
        <text>ATP + protein L-histidine = ADP + protein N-phospho-L-histidine.</text>
        <dbReference type="EC" id="2.7.13.3"/>
    </reaction>
</comment>
<feature type="transmembrane region" description="Helical" evidence="15">
    <location>
        <begin position="62"/>
        <end position="86"/>
    </location>
</feature>
<dbReference type="CDD" id="cd00082">
    <property type="entry name" value="HisKA"/>
    <property type="match status" value="1"/>
</dbReference>
<evidence type="ECO:0000256" key="5">
    <source>
        <dbReference type="ARBA" id="ARBA00022553"/>
    </source>
</evidence>
<dbReference type="GO" id="GO:0022857">
    <property type="term" value="F:transmembrane transporter activity"/>
    <property type="evidence" value="ECO:0007669"/>
    <property type="project" value="InterPro"/>
</dbReference>
<dbReference type="SUPFAM" id="SSF55874">
    <property type="entry name" value="ATPase domain of HSP90 chaperone/DNA topoisomerase II/histidine kinase"/>
    <property type="match status" value="1"/>
</dbReference>
<dbReference type="Proteomes" id="UP000245125">
    <property type="component" value="Unassembled WGS sequence"/>
</dbReference>
<feature type="domain" description="Histidine kinase" evidence="16">
    <location>
        <begin position="768"/>
        <end position="1002"/>
    </location>
</feature>
<dbReference type="InterPro" id="IPR003661">
    <property type="entry name" value="HisK_dim/P_dom"/>
</dbReference>
<evidence type="ECO:0000256" key="4">
    <source>
        <dbReference type="ARBA" id="ARBA00012438"/>
    </source>
</evidence>
<dbReference type="InterPro" id="IPR013767">
    <property type="entry name" value="PAS_fold"/>
</dbReference>
<evidence type="ECO:0000256" key="8">
    <source>
        <dbReference type="ARBA" id="ARBA00022741"/>
    </source>
</evidence>
<dbReference type="SUPFAM" id="SSF55785">
    <property type="entry name" value="PYP-like sensor domain (PAS domain)"/>
    <property type="match status" value="1"/>
</dbReference>
<evidence type="ECO:0000313" key="19">
    <source>
        <dbReference type="Proteomes" id="UP000245125"/>
    </source>
</evidence>
<keyword evidence="8" id="KW-0547">Nucleotide-binding</keyword>
<evidence type="ECO:0000256" key="1">
    <source>
        <dbReference type="ARBA" id="ARBA00000085"/>
    </source>
</evidence>
<dbReference type="Pfam" id="PF02518">
    <property type="entry name" value="HATPase_c"/>
    <property type="match status" value="1"/>
</dbReference>
<feature type="domain" description="PAS" evidence="17">
    <location>
        <begin position="645"/>
        <end position="690"/>
    </location>
</feature>
<dbReference type="GO" id="GO:0006355">
    <property type="term" value="P:regulation of DNA-templated transcription"/>
    <property type="evidence" value="ECO:0007669"/>
    <property type="project" value="InterPro"/>
</dbReference>
<keyword evidence="19" id="KW-1185">Reference proteome</keyword>
<feature type="transmembrane region" description="Helical" evidence="15">
    <location>
        <begin position="368"/>
        <end position="392"/>
    </location>
</feature>
<dbReference type="Pfam" id="PF00512">
    <property type="entry name" value="HisKA"/>
    <property type="match status" value="1"/>
</dbReference>
<evidence type="ECO:0000256" key="7">
    <source>
        <dbReference type="ARBA" id="ARBA00022692"/>
    </source>
</evidence>
<feature type="region of interest" description="Disordered" evidence="14">
    <location>
        <begin position="798"/>
        <end position="817"/>
    </location>
</feature>
<dbReference type="Pfam" id="PF00989">
    <property type="entry name" value="PAS"/>
    <property type="match status" value="1"/>
</dbReference>
<dbReference type="GO" id="GO:0000155">
    <property type="term" value="F:phosphorelay sensor kinase activity"/>
    <property type="evidence" value="ECO:0007669"/>
    <property type="project" value="InterPro"/>
</dbReference>
<feature type="transmembrane region" description="Helical" evidence="15">
    <location>
        <begin position="156"/>
        <end position="173"/>
    </location>
</feature>
<keyword evidence="7 15" id="KW-0812">Transmembrane</keyword>
<feature type="transmembrane region" description="Helical" evidence="15">
    <location>
        <begin position="185"/>
        <end position="212"/>
    </location>
</feature>
<dbReference type="EMBL" id="OUUY01000064">
    <property type="protein sequence ID" value="SPQ00250.1"/>
    <property type="molecule type" value="Genomic_DNA"/>
</dbReference>
<evidence type="ECO:0000259" key="16">
    <source>
        <dbReference type="PROSITE" id="PS50109"/>
    </source>
</evidence>
<evidence type="ECO:0000256" key="3">
    <source>
        <dbReference type="ARBA" id="ARBA00006434"/>
    </source>
</evidence>
<feature type="transmembrane region" description="Helical" evidence="15">
    <location>
        <begin position="6"/>
        <end position="25"/>
    </location>
</feature>
<feature type="transmembrane region" description="Helical" evidence="15">
    <location>
        <begin position="277"/>
        <end position="301"/>
    </location>
</feature>
<comment type="subcellular location">
    <subcellularLocation>
        <location evidence="2">Membrane</location>
        <topology evidence="2">Multi-pass membrane protein</topology>
    </subcellularLocation>
</comment>
<dbReference type="PROSITE" id="PS00457">
    <property type="entry name" value="NA_SOLUT_SYMP_2"/>
    <property type="match status" value="1"/>
</dbReference>
<dbReference type="Gene3D" id="3.30.565.10">
    <property type="entry name" value="Histidine kinase-like ATPase, C-terminal domain"/>
    <property type="match status" value="1"/>
</dbReference>
<dbReference type="Gene3D" id="3.30.450.20">
    <property type="entry name" value="PAS domain"/>
    <property type="match status" value="1"/>
</dbReference>
<keyword evidence="9 18" id="KW-0418">Kinase</keyword>
<dbReference type="PROSITE" id="PS50109">
    <property type="entry name" value="HIS_KIN"/>
    <property type="match status" value="1"/>
</dbReference>
<dbReference type="CDD" id="cd10322">
    <property type="entry name" value="SLC5sbd"/>
    <property type="match status" value="1"/>
</dbReference>
<keyword evidence="10" id="KW-0067">ATP-binding</keyword>
<keyword evidence="13 15" id="KW-0472">Membrane</keyword>
<keyword evidence="6 18" id="KW-0808">Transferase</keyword>
<dbReference type="AlphaFoldDB" id="A0A2U3QFW8"/>
<dbReference type="InterPro" id="IPR018212">
    <property type="entry name" value="Na/solute_symporter_CS"/>
</dbReference>
<feature type="transmembrane region" description="Helical" evidence="15">
    <location>
        <begin position="321"/>
        <end position="347"/>
    </location>
</feature>
<comment type="similarity">
    <text evidence="3">Belongs to the sodium:solute symporter (SSF) (TC 2.A.21) family.</text>
</comment>
<dbReference type="GO" id="GO:0016020">
    <property type="term" value="C:membrane"/>
    <property type="evidence" value="ECO:0007669"/>
    <property type="project" value="UniProtKB-SubCell"/>
</dbReference>
<dbReference type="GO" id="GO:0005524">
    <property type="term" value="F:ATP binding"/>
    <property type="evidence" value="ECO:0007669"/>
    <property type="project" value="UniProtKB-KW"/>
</dbReference>
<gene>
    <name evidence="18" type="ORF">NBG4_20056</name>
</gene>
<reference evidence="19" key="1">
    <citation type="submission" date="2018-03" db="EMBL/GenBank/DDBJ databases">
        <authorList>
            <person name="Zecchin S."/>
        </authorList>
    </citation>
    <scope>NUCLEOTIDE SEQUENCE [LARGE SCALE GENOMIC DNA]</scope>
</reference>
<evidence type="ECO:0000256" key="2">
    <source>
        <dbReference type="ARBA" id="ARBA00004141"/>
    </source>
</evidence>
<dbReference type="InterPro" id="IPR003594">
    <property type="entry name" value="HATPase_dom"/>
</dbReference>
<dbReference type="InterPro" id="IPR035965">
    <property type="entry name" value="PAS-like_dom_sf"/>
</dbReference>